<reference evidence="2" key="1">
    <citation type="submission" date="2024-05" db="EMBL/GenBank/DDBJ databases">
        <title>30 novel species of actinomycetes from the DSMZ collection.</title>
        <authorList>
            <person name="Nouioui I."/>
        </authorList>
    </citation>
    <scope>NUCLEOTIDE SEQUENCE</scope>
    <source>
        <strain evidence="2">DSM 40473</strain>
    </source>
</reference>
<accession>A0ABU2SYH8</accession>
<name>A0ABU2SYH8_9ACTN</name>
<dbReference type="Proteomes" id="UP001180531">
    <property type="component" value="Unassembled WGS sequence"/>
</dbReference>
<evidence type="ECO:0000256" key="1">
    <source>
        <dbReference type="SAM" id="MobiDB-lite"/>
    </source>
</evidence>
<proteinExistence type="predicted"/>
<dbReference type="RefSeq" id="WP_311615251.1">
    <property type="nucleotide sequence ID" value="NZ_JAVRFI010000030.1"/>
</dbReference>
<gene>
    <name evidence="2" type="ORF">RM609_30630</name>
</gene>
<dbReference type="EMBL" id="JAVRFI010000030">
    <property type="protein sequence ID" value="MDT0453409.1"/>
    <property type="molecule type" value="Genomic_DNA"/>
</dbReference>
<organism evidence="2 3">
    <name type="scientific">Streptomyces hesseae</name>
    <dbReference type="NCBI Taxonomy" id="3075519"/>
    <lineage>
        <taxon>Bacteria</taxon>
        <taxon>Bacillati</taxon>
        <taxon>Actinomycetota</taxon>
        <taxon>Actinomycetes</taxon>
        <taxon>Kitasatosporales</taxon>
        <taxon>Streptomycetaceae</taxon>
        <taxon>Streptomyces</taxon>
    </lineage>
</organism>
<evidence type="ECO:0000313" key="2">
    <source>
        <dbReference type="EMBL" id="MDT0453409.1"/>
    </source>
</evidence>
<protein>
    <submittedName>
        <fullName evidence="2">Uncharacterized protein</fullName>
    </submittedName>
</protein>
<evidence type="ECO:0000313" key="3">
    <source>
        <dbReference type="Proteomes" id="UP001180531"/>
    </source>
</evidence>
<comment type="caution">
    <text evidence="2">The sequence shown here is derived from an EMBL/GenBank/DDBJ whole genome shotgun (WGS) entry which is preliminary data.</text>
</comment>
<feature type="compositionally biased region" description="Basic and acidic residues" evidence="1">
    <location>
        <begin position="155"/>
        <end position="170"/>
    </location>
</feature>
<keyword evidence="3" id="KW-1185">Reference proteome</keyword>
<sequence>MSVRVESNSYLTDEQHRVYTLREALERNGGTPSGFLELLAVVIDDETWRKVPTGVNSDEPFEDFASFVEAKPPFGLGAKVADVRVLLQIKHPHEGVRRVREQMDRMRAEVNRLLGISPSEDPVTRDARDFGGYAKAGGWLFGLKVARCVQPGSSQREKPESSPHGSRNEATKVSANEFGRRAGCSANRVMRFYRAWSRAVEDGLVPSFEDLQPGVDIDLPDADAWSQYYTTRSSGGSERGARITAAAEAEGIRPTKALEVAENPTALRVAILSDSGTAEAARNALMDRLEDDLDLQVAMAKHISDTTTLRKAVAAETKRAGQVEYVRTALEEGVIKSPAGQVIQLPDDVKAEAEKQLTHSDQAARSGPAEAAAAYEVLHQFVAQSVAKNPQVNVQERRAALHGRVRQASKAFEQLSLDEVGELYDEELIESLEQLSGLLAECLQSMRAAAQRPPLRALKGA</sequence>
<feature type="region of interest" description="Disordered" evidence="1">
    <location>
        <begin position="151"/>
        <end position="174"/>
    </location>
</feature>